<accession>A0A0J7XWH5</accession>
<reference evidence="1 2" key="1">
    <citation type="journal article" date="2015" name="G3 (Bethesda)">
        <title>Insights into Ongoing Evolution of the Hexachlorocyclohexane Catabolic Pathway from Comparative Genomics of Ten Sphingomonadaceae Strains.</title>
        <authorList>
            <person name="Pearce S.L."/>
            <person name="Oakeshott J.G."/>
            <person name="Pandey G."/>
        </authorList>
    </citation>
    <scope>NUCLEOTIDE SEQUENCE [LARGE SCALE GENOMIC DNA]</scope>
    <source>
        <strain evidence="1 2">LL02</strain>
    </source>
</reference>
<evidence type="ECO:0000313" key="2">
    <source>
        <dbReference type="Proteomes" id="UP000052268"/>
    </source>
</evidence>
<comment type="caution">
    <text evidence="1">The sequence shown here is derived from an EMBL/GenBank/DDBJ whole genome shotgun (WGS) entry which is preliminary data.</text>
</comment>
<sequence length="68" mass="7541">MWASSMTTQRDDPAATSNEIVRVDRAELPDLEVPTGIFGSRSDLVRIDAGDDNNAELMSCLYPFHREG</sequence>
<name>A0A0J7XWH5_9SPHN</name>
<dbReference type="EMBL" id="JACU01000005">
    <property type="protein sequence ID" value="KMS55498.1"/>
    <property type="molecule type" value="Genomic_DNA"/>
</dbReference>
<protein>
    <submittedName>
        <fullName evidence="1">Uncharacterized protein</fullName>
    </submittedName>
</protein>
<organism evidence="1 2">
    <name type="scientific">Novosphingobium barchaimii LL02</name>
    <dbReference type="NCBI Taxonomy" id="1114963"/>
    <lineage>
        <taxon>Bacteria</taxon>
        <taxon>Pseudomonadati</taxon>
        <taxon>Pseudomonadota</taxon>
        <taxon>Alphaproteobacteria</taxon>
        <taxon>Sphingomonadales</taxon>
        <taxon>Sphingomonadaceae</taxon>
        <taxon>Novosphingobium</taxon>
    </lineage>
</organism>
<proteinExistence type="predicted"/>
<evidence type="ECO:0000313" key="1">
    <source>
        <dbReference type="EMBL" id="KMS55498.1"/>
    </source>
</evidence>
<gene>
    <name evidence="1" type="ORF">V474_19255</name>
</gene>
<dbReference type="PATRIC" id="fig|1114963.3.peg.2688"/>
<dbReference type="AlphaFoldDB" id="A0A0J7XWH5"/>
<dbReference type="Proteomes" id="UP000052268">
    <property type="component" value="Unassembled WGS sequence"/>
</dbReference>
<keyword evidence="2" id="KW-1185">Reference proteome</keyword>